<evidence type="ECO:0000313" key="3">
    <source>
        <dbReference type="Proteomes" id="UP001454489"/>
    </source>
</evidence>
<accession>A0ABV1HCE3</accession>
<dbReference type="Gene3D" id="3.40.250.10">
    <property type="entry name" value="Rhodanese-like domain"/>
    <property type="match status" value="1"/>
</dbReference>
<dbReference type="InterPro" id="IPR001763">
    <property type="entry name" value="Rhodanese-like_dom"/>
</dbReference>
<comment type="caution">
    <text evidence="2">The sequence shown here is derived from an EMBL/GenBank/DDBJ whole genome shotgun (WGS) entry which is preliminary data.</text>
</comment>
<dbReference type="SUPFAM" id="SSF52821">
    <property type="entry name" value="Rhodanese/Cell cycle control phosphatase"/>
    <property type="match status" value="1"/>
</dbReference>
<protein>
    <submittedName>
        <fullName evidence="2">Rhodanese-like domain-containing protein</fullName>
    </submittedName>
</protein>
<evidence type="ECO:0000259" key="1">
    <source>
        <dbReference type="PROSITE" id="PS50206"/>
    </source>
</evidence>
<dbReference type="PANTHER" id="PTHR43031:SF16">
    <property type="entry name" value="OXIDOREDUCTASE"/>
    <property type="match status" value="1"/>
</dbReference>
<dbReference type="InterPro" id="IPR001307">
    <property type="entry name" value="Thiosulphate_STrfase_CS"/>
</dbReference>
<dbReference type="Pfam" id="PF00581">
    <property type="entry name" value="Rhodanese"/>
    <property type="match status" value="1"/>
</dbReference>
<gene>
    <name evidence="2" type="ORF">WMO43_05800</name>
</gene>
<dbReference type="InterPro" id="IPR050229">
    <property type="entry name" value="GlpE_sulfurtransferase"/>
</dbReference>
<dbReference type="PANTHER" id="PTHR43031">
    <property type="entry name" value="FAD-DEPENDENT OXIDOREDUCTASE"/>
    <property type="match status" value="1"/>
</dbReference>
<dbReference type="PROSITE" id="PS50206">
    <property type="entry name" value="RHODANESE_3"/>
    <property type="match status" value="1"/>
</dbReference>
<keyword evidence="3" id="KW-1185">Reference proteome</keyword>
<name>A0ABV1HCE3_9FIRM</name>
<dbReference type="EMBL" id="JBBMEX010000005">
    <property type="protein sequence ID" value="MEQ2557386.1"/>
    <property type="molecule type" value="Genomic_DNA"/>
</dbReference>
<dbReference type="SMART" id="SM00450">
    <property type="entry name" value="RHOD"/>
    <property type="match status" value="1"/>
</dbReference>
<sequence length="103" mass="12156">MSQEEIRTIGVRDIPKYQAREDVIWIDVREREEYLLYHIPGAKNLPYDDMEQWEKRLDKSKIYVLYCERGSLSMMAAKQLLKDGYSVCTLIGGIRAVQERNLD</sequence>
<dbReference type="PROSITE" id="PS00380">
    <property type="entry name" value="RHODANESE_1"/>
    <property type="match status" value="1"/>
</dbReference>
<feature type="domain" description="Rhodanese" evidence="1">
    <location>
        <begin position="19"/>
        <end position="99"/>
    </location>
</feature>
<evidence type="ECO:0000313" key="2">
    <source>
        <dbReference type="EMBL" id="MEQ2557386.1"/>
    </source>
</evidence>
<dbReference type="Proteomes" id="UP001454489">
    <property type="component" value="Unassembled WGS sequence"/>
</dbReference>
<reference evidence="2 3" key="1">
    <citation type="submission" date="2024-03" db="EMBL/GenBank/DDBJ databases">
        <title>Human intestinal bacterial collection.</title>
        <authorList>
            <person name="Pauvert C."/>
            <person name="Hitch T.C.A."/>
            <person name="Clavel T."/>
        </authorList>
    </citation>
    <scope>NUCLEOTIDE SEQUENCE [LARGE SCALE GENOMIC DNA]</scope>
    <source>
        <strain evidence="2 3">CLA-AA-H185</strain>
    </source>
</reference>
<dbReference type="InterPro" id="IPR036873">
    <property type="entry name" value="Rhodanese-like_dom_sf"/>
</dbReference>
<organism evidence="2 3">
    <name type="scientific">Maccoyibacter intestinihominis</name>
    <dbReference type="NCBI Taxonomy" id="3133499"/>
    <lineage>
        <taxon>Bacteria</taxon>
        <taxon>Bacillati</taxon>
        <taxon>Bacillota</taxon>
        <taxon>Clostridia</taxon>
        <taxon>Lachnospirales</taxon>
        <taxon>Lachnospiraceae</taxon>
        <taxon>Maccoyibacter</taxon>
    </lineage>
</organism>
<proteinExistence type="predicted"/>
<dbReference type="CDD" id="cd00158">
    <property type="entry name" value="RHOD"/>
    <property type="match status" value="1"/>
</dbReference>
<dbReference type="RefSeq" id="WP_353530542.1">
    <property type="nucleotide sequence ID" value="NZ_JBBMEX010000005.1"/>
</dbReference>